<evidence type="ECO:0000256" key="8">
    <source>
        <dbReference type="SAM" id="MobiDB-lite"/>
    </source>
</evidence>
<keyword evidence="6 7" id="KW-0472">Membrane</keyword>
<evidence type="ECO:0000256" key="5">
    <source>
        <dbReference type="ARBA" id="ARBA00022989"/>
    </source>
</evidence>
<dbReference type="PANTHER" id="PTHR30151:SF0">
    <property type="entry name" value="ABC TRANSPORTER PERMEASE PROTEIN MJ0413-RELATED"/>
    <property type="match status" value="1"/>
</dbReference>
<evidence type="ECO:0000256" key="2">
    <source>
        <dbReference type="ARBA" id="ARBA00022448"/>
    </source>
</evidence>
<evidence type="ECO:0000256" key="4">
    <source>
        <dbReference type="ARBA" id="ARBA00022692"/>
    </source>
</evidence>
<feature type="transmembrane region" description="Helical" evidence="7">
    <location>
        <begin position="6"/>
        <end position="24"/>
    </location>
</feature>
<accession>A0ABQ2LNF9</accession>
<feature type="compositionally biased region" description="Gly residues" evidence="8">
    <location>
        <begin position="167"/>
        <end position="176"/>
    </location>
</feature>
<gene>
    <name evidence="10" type="ORF">GCM10012286_19590</name>
</gene>
<dbReference type="Gene3D" id="1.10.3720.10">
    <property type="entry name" value="MetI-like"/>
    <property type="match status" value="1"/>
</dbReference>
<dbReference type="PANTHER" id="PTHR30151">
    <property type="entry name" value="ALKANE SULFONATE ABC TRANSPORTER-RELATED, MEMBRANE SUBUNIT"/>
    <property type="match status" value="1"/>
</dbReference>
<keyword evidence="5 7" id="KW-1133">Transmembrane helix</keyword>
<comment type="caution">
    <text evidence="10">The sequence shown here is derived from an EMBL/GenBank/DDBJ whole genome shotgun (WGS) entry which is preliminary data.</text>
</comment>
<dbReference type="Pfam" id="PF07681">
    <property type="entry name" value="DoxX"/>
    <property type="match status" value="1"/>
</dbReference>
<feature type="transmembrane region" description="Helical" evidence="7">
    <location>
        <begin position="333"/>
        <end position="350"/>
    </location>
</feature>
<evidence type="ECO:0000313" key="10">
    <source>
        <dbReference type="EMBL" id="GGO40844.1"/>
    </source>
</evidence>
<feature type="transmembrane region" description="Helical" evidence="7">
    <location>
        <begin position="429"/>
        <end position="450"/>
    </location>
</feature>
<feature type="region of interest" description="Disordered" evidence="8">
    <location>
        <begin position="163"/>
        <end position="199"/>
    </location>
</feature>
<comment type="subcellular location">
    <subcellularLocation>
        <location evidence="1 7">Cell membrane</location>
        <topology evidence="1 7">Multi-pass membrane protein</topology>
    </subcellularLocation>
</comment>
<feature type="transmembrane region" description="Helical" evidence="7">
    <location>
        <begin position="141"/>
        <end position="161"/>
    </location>
</feature>
<dbReference type="InterPro" id="IPR032808">
    <property type="entry name" value="DoxX"/>
</dbReference>
<dbReference type="InterPro" id="IPR035906">
    <property type="entry name" value="MetI-like_sf"/>
</dbReference>
<evidence type="ECO:0000256" key="3">
    <source>
        <dbReference type="ARBA" id="ARBA00022475"/>
    </source>
</evidence>
<keyword evidence="4 7" id="KW-0812">Transmembrane</keyword>
<dbReference type="PROSITE" id="PS50928">
    <property type="entry name" value="ABC_TM1"/>
    <property type="match status" value="1"/>
</dbReference>
<dbReference type="Pfam" id="PF00528">
    <property type="entry name" value="BPD_transp_1"/>
    <property type="match status" value="1"/>
</dbReference>
<keyword evidence="2 7" id="KW-0813">Transport</keyword>
<dbReference type="EMBL" id="BMNG01000004">
    <property type="protein sequence ID" value="GGO40844.1"/>
    <property type="molecule type" value="Genomic_DNA"/>
</dbReference>
<dbReference type="Proteomes" id="UP000656881">
    <property type="component" value="Unassembled WGS sequence"/>
</dbReference>
<evidence type="ECO:0000256" key="6">
    <source>
        <dbReference type="ARBA" id="ARBA00023136"/>
    </source>
</evidence>
<feature type="domain" description="ABC transmembrane type-1" evidence="9">
    <location>
        <begin position="265"/>
        <end position="447"/>
    </location>
</feature>
<reference evidence="11" key="1">
    <citation type="journal article" date="2019" name="Int. J. Syst. Evol. Microbiol.">
        <title>The Global Catalogue of Microorganisms (GCM) 10K type strain sequencing project: providing services to taxonomists for standard genome sequencing and annotation.</title>
        <authorList>
            <consortium name="The Broad Institute Genomics Platform"/>
            <consortium name="The Broad Institute Genome Sequencing Center for Infectious Disease"/>
            <person name="Wu L."/>
            <person name="Ma J."/>
        </authorList>
    </citation>
    <scope>NUCLEOTIDE SEQUENCE [LARGE SCALE GENOMIC DNA]</scope>
    <source>
        <strain evidence="11">CGMCC 4.7349</strain>
    </source>
</reference>
<evidence type="ECO:0000256" key="7">
    <source>
        <dbReference type="RuleBase" id="RU363032"/>
    </source>
</evidence>
<dbReference type="InterPro" id="IPR000515">
    <property type="entry name" value="MetI-like"/>
</dbReference>
<protein>
    <recommendedName>
        <fullName evidence="9">ABC transmembrane type-1 domain-containing protein</fullName>
    </recommendedName>
</protein>
<name>A0ABQ2LNF9_9ACTN</name>
<feature type="transmembrane region" description="Helical" evidence="7">
    <location>
        <begin position="308"/>
        <end position="327"/>
    </location>
</feature>
<keyword evidence="11" id="KW-1185">Reference proteome</keyword>
<feature type="transmembrane region" description="Helical" evidence="7">
    <location>
        <begin position="71"/>
        <end position="95"/>
    </location>
</feature>
<feature type="transmembrane region" description="Helical" evidence="7">
    <location>
        <begin position="107"/>
        <end position="129"/>
    </location>
</feature>
<proteinExistence type="inferred from homology"/>
<dbReference type="RefSeq" id="WP_189173627.1">
    <property type="nucleotide sequence ID" value="NZ_BMNG01000004.1"/>
</dbReference>
<organism evidence="10 11">
    <name type="scientific">Streptomyces lasiicapitis</name>
    <dbReference type="NCBI Taxonomy" id="1923961"/>
    <lineage>
        <taxon>Bacteria</taxon>
        <taxon>Bacillati</taxon>
        <taxon>Actinomycetota</taxon>
        <taxon>Actinomycetes</taxon>
        <taxon>Kitasatosporales</taxon>
        <taxon>Streptomycetaceae</taxon>
        <taxon>Streptomyces</taxon>
    </lineage>
</organism>
<feature type="transmembrane region" description="Helical" evidence="7">
    <location>
        <begin position="218"/>
        <end position="237"/>
    </location>
</feature>
<sequence length="463" mass="47515">MDSSSAVDAGLLALRLAVAVIIVYHGTEKLFGWWGAEGLDGAAAFFARVGYRPPRVMAAVAGLSETAGGVLLALGALTPLATAALIGTFVNILLLHMRGGLSRKHGGFEYELVLLAAACCVALAGPGAWSFDELFGIRGDFSGWGWGSVAAGVLCGVAVSASRRRGGGAGSPGDIGGTRAVNEREDASAAPQQRPDGGASARLVSAARRRLAPFGRGLVGAAVLALGFEGFARLGLIDRQLLPPSSVILPEAARMLVDPEFLGEVAHTLRAVLTGVGLACAVAVPAGLLLGSYALLTKALTPIVESLRSVPGIAIIPLLVLVLGQGLRMEATLVAFVTTWPMLFNTMYGVRGADRVAVETARSFRVGTLATWWRVVLPGALPLILTGLRLALSTGLTVAVASEIAVGTQHGIGHTVLAATHAGFHADRVFAAVTVAGLLGFLLNSLTSAASRRLTGWGTREAS</sequence>
<evidence type="ECO:0000259" key="9">
    <source>
        <dbReference type="PROSITE" id="PS50928"/>
    </source>
</evidence>
<feature type="transmembrane region" description="Helical" evidence="7">
    <location>
        <begin position="271"/>
        <end position="296"/>
    </location>
</feature>
<comment type="similarity">
    <text evidence="7">Belongs to the binding-protein-dependent transport system permease family.</text>
</comment>
<feature type="transmembrane region" description="Helical" evidence="7">
    <location>
        <begin position="371"/>
        <end position="392"/>
    </location>
</feature>
<evidence type="ECO:0000256" key="1">
    <source>
        <dbReference type="ARBA" id="ARBA00004651"/>
    </source>
</evidence>
<dbReference type="SUPFAM" id="SSF161098">
    <property type="entry name" value="MetI-like"/>
    <property type="match status" value="1"/>
</dbReference>
<dbReference type="CDD" id="cd06261">
    <property type="entry name" value="TM_PBP2"/>
    <property type="match status" value="1"/>
</dbReference>
<evidence type="ECO:0000313" key="11">
    <source>
        <dbReference type="Proteomes" id="UP000656881"/>
    </source>
</evidence>
<keyword evidence="3" id="KW-1003">Cell membrane</keyword>